<dbReference type="Pfam" id="PF03319">
    <property type="entry name" value="EutN_CcmL"/>
    <property type="match status" value="1"/>
</dbReference>
<dbReference type="GO" id="GO:0031469">
    <property type="term" value="C:bacterial microcompartment"/>
    <property type="evidence" value="ECO:0007669"/>
    <property type="project" value="UniProtKB-SubCell"/>
</dbReference>
<comment type="caution">
    <text evidence="3">The sequence shown here is derived from an EMBL/GenBank/DDBJ whole genome shotgun (WGS) entry which is preliminary data.</text>
</comment>
<dbReference type="InterPro" id="IPR004992">
    <property type="entry name" value="EutN_CcmL"/>
</dbReference>
<dbReference type="PANTHER" id="PTHR36539">
    <property type="entry name" value="ETHANOLAMINE UTILIZATION PROTEIN EUTN"/>
    <property type="match status" value="1"/>
</dbReference>
<comment type="subcellular location">
    <subcellularLocation>
        <location evidence="1">Bacterial microcompartment</location>
    </subcellularLocation>
</comment>
<evidence type="ECO:0000313" key="3">
    <source>
        <dbReference type="EMBL" id="GAF76508.1"/>
    </source>
</evidence>
<dbReference type="InterPro" id="IPR036677">
    <property type="entry name" value="EutN_CcmL_sf"/>
</dbReference>
<proteinExistence type="predicted"/>
<reference evidence="3" key="1">
    <citation type="journal article" date="2014" name="Front. Microbiol.">
        <title>High frequency of phylogenetically diverse reductive dehalogenase-homologous genes in deep subseafloor sedimentary metagenomes.</title>
        <authorList>
            <person name="Kawai M."/>
            <person name="Futagami T."/>
            <person name="Toyoda A."/>
            <person name="Takaki Y."/>
            <person name="Nishi S."/>
            <person name="Hori S."/>
            <person name="Arai W."/>
            <person name="Tsubouchi T."/>
            <person name="Morono Y."/>
            <person name="Uchiyama I."/>
            <person name="Ito T."/>
            <person name="Fujiyama A."/>
            <person name="Inagaki F."/>
            <person name="Takami H."/>
        </authorList>
    </citation>
    <scope>NUCLEOTIDE SEQUENCE</scope>
    <source>
        <strain evidence="3">Expedition CK06-06</strain>
    </source>
</reference>
<dbReference type="Gene3D" id="2.40.50.220">
    <property type="entry name" value="EutN/Ccml"/>
    <property type="match status" value="1"/>
</dbReference>
<dbReference type="AlphaFoldDB" id="X0S638"/>
<evidence type="ECO:0000256" key="2">
    <source>
        <dbReference type="ARBA" id="ARBA00024446"/>
    </source>
</evidence>
<dbReference type="SUPFAM" id="SSF159133">
    <property type="entry name" value="EutN/CcmL-like"/>
    <property type="match status" value="1"/>
</dbReference>
<protein>
    <recommendedName>
        <fullName evidence="4">Ethanolamine utilization protein EutN</fullName>
    </recommendedName>
</protein>
<dbReference type="PANTHER" id="PTHR36539:SF1">
    <property type="entry name" value="BACTERIAL MICROCOMPARTMENT SHELL VERTEX PROTEIN EUTN"/>
    <property type="match status" value="1"/>
</dbReference>
<gene>
    <name evidence="3" type="ORF">S01H1_11071</name>
</gene>
<dbReference type="EMBL" id="BARS01005644">
    <property type="protein sequence ID" value="GAF76508.1"/>
    <property type="molecule type" value="Genomic_DNA"/>
</dbReference>
<organism evidence="3">
    <name type="scientific">marine sediment metagenome</name>
    <dbReference type="NCBI Taxonomy" id="412755"/>
    <lineage>
        <taxon>unclassified sequences</taxon>
        <taxon>metagenomes</taxon>
        <taxon>ecological metagenomes</taxon>
    </lineage>
</organism>
<evidence type="ECO:0000256" key="1">
    <source>
        <dbReference type="ARBA" id="ARBA00024322"/>
    </source>
</evidence>
<sequence length="77" mass="8211">MATQKLPELTGYKLLLLQPLDHKLVPKDEPVIAVDTVDAGTGDLVYWVSGTEASFALGEEPRCVEAAVTGIVESVNT</sequence>
<keyword evidence="2" id="KW-1283">Bacterial microcompartment</keyword>
<name>X0S638_9ZZZZ</name>
<evidence type="ECO:0008006" key="4">
    <source>
        <dbReference type="Google" id="ProtNLM"/>
    </source>
</evidence>
<dbReference type="PROSITE" id="PS51932">
    <property type="entry name" value="BMV"/>
    <property type="match status" value="1"/>
</dbReference>
<accession>X0S638</accession>